<keyword evidence="3" id="KW-1185">Reference proteome</keyword>
<sequence>MSFSTSPAGWDWGPPGCLRGHYPPHAREGAGGPVSCPETLQPSELPPYLSAGATPGAEPSRRPQRHAGEASGHRADSGQVQAHSPPRASFLDDLFPRWPSHRCFHREESEGWRALLEAPSCVP</sequence>
<evidence type="ECO:0000313" key="2">
    <source>
        <dbReference type="Ensembl" id="ENSGALP00010018397.1"/>
    </source>
</evidence>
<accession>A0A8V0YKL2</accession>
<reference evidence="2" key="3">
    <citation type="submission" date="2025-09" db="UniProtKB">
        <authorList>
            <consortium name="Ensembl"/>
        </authorList>
    </citation>
    <scope>IDENTIFICATION</scope>
    <source>
        <strain evidence="2">broiler</strain>
    </source>
</reference>
<dbReference type="Ensembl" id="ENSGALT00010031500.1">
    <property type="protein sequence ID" value="ENSGALP00010018397.1"/>
    <property type="gene ID" value="ENSGALG00010013141.1"/>
</dbReference>
<reference evidence="2" key="2">
    <citation type="submission" date="2025-08" db="UniProtKB">
        <authorList>
            <consortium name="Ensembl"/>
        </authorList>
    </citation>
    <scope>IDENTIFICATION</scope>
    <source>
        <strain evidence="2">broiler</strain>
    </source>
</reference>
<evidence type="ECO:0000313" key="3">
    <source>
        <dbReference type="Proteomes" id="UP000000539"/>
    </source>
</evidence>
<reference evidence="2" key="1">
    <citation type="submission" date="2020-11" db="EMBL/GenBank/DDBJ databases">
        <title>Gallus gallus (Chicken) genome, bGalGal1, GRCg7b, maternal haplotype autosomes + Z &amp; W.</title>
        <authorList>
            <person name="Warren W."/>
            <person name="Formenti G."/>
            <person name="Fedrigo O."/>
            <person name="Haase B."/>
            <person name="Mountcastle J."/>
            <person name="Balacco J."/>
            <person name="Tracey A."/>
            <person name="Schneider V."/>
            <person name="Okimoto R."/>
            <person name="Cheng H."/>
            <person name="Hawken R."/>
            <person name="Howe K."/>
            <person name="Jarvis E.D."/>
        </authorList>
    </citation>
    <scope>NUCLEOTIDE SEQUENCE [LARGE SCALE GENOMIC DNA]</scope>
    <source>
        <strain evidence="2">Broiler</strain>
    </source>
</reference>
<proteinExistence type="predicted"/>
<dbReference type="Proteomes" id="UP000000539">
    <property type="component" value="Chromosome 20"/>
</dbReference>
<evidence type="ECO:0000256" key="1">
    <source>
        <dbReference type="SAM" id="MobiDB-lite"/>
    </source>
</evidence>
<feature type="region of interest" description="Disordered" evidence="1">
    <location>
        <begin position="1"/>
        <end position="91"/>
    </location>
</feature>
<dbReference type="AlphaFoldDB" id="A0A8V0YKL2"/>
<name>A0A8V0YKL2_CHICK</name>
<dbReference type="GlyGen" id="A0A8V0YKL2">
    <property type="glycosylation" value="1 site"/>
</dbReference>
<organism evidence="2 3">
    <name type="scientific">Gallus gallus</name>
    <name type="common">Chicken</name>
    <dbReference type="NCBI Taxonomy" id="9031"/>
    <lineage>
        <taxon>Eukaryota</taxon>
        <taxon>Metazoa</taxon>
        <taxon>Chordata</taxon>
        <taxon>Craniata</taxon>
        <taxon>Vertebrata</taxon>
        <taxon>Euteleostomi</taxon>
        <taxon>Archelosauria</taxon>
        <taxon>Archosauria</taxon>
        <taxon>Dinosauria</taxon>
        <taxon>Saurischia</taxon>
        <taxon>Theropoda</taxon>
        <taxon>Coelurosauria</taxon>
        <taxon>Aves</taxon>
        <taxon>Neognathae</taxon>
        <taxon>Galloanserae</taxon>
        <taxon>Galliformes</taxon>
        <taxon>Phasianidae</taxon>
        <taxon>Phasianinae</taxon>
        <taxon>Gallus</taxon>
    </lineage>
</organism>
<protein>
    <submittedName>
        <fullName evidence="2">Uncharacterized protein</fullName>
    </submittedName>
</protein>
<feature type="compositionally biased region" description="Basic and acidic residues" evidence="1">
    <location>
        <begin position="66"/>
        <end position="76"/>
    </location>
</feature>